<accession>A0ABS5LAS1</accession>
<dbReference type="SUPFAM" id="SSF55073">
    <property type="entry name" value="Nucleotide cyclase"/>
    <property type="match status" value="1"/>
</dbReference>
<keyword evidence="3" id="KW-1185">Reference proteome</keyword>
<protein>
    <submittedName>
        <fullName evidence="2">Diguanylate cyclase</fullName>
        <ecNumber evidence="2">2.7.7.65</ecNumber>
    </submittedName>
</protein>
<evidence type="ECO:0000259" key="1">
    <source>
        <dbReference type="PROSITE" id="PS50887"/>
    </source>
</evidence>
<dbReference type="NCBIfam" id="TIGR00254">
    <property type="entry name" value="GGDEF"/>
    <property type="match status" value="1"/>
</dbReference>
<sequence length="315" mass="35876">MEIPLNELNMYKNFEEMASDILEMANEFMPDKLIFLSTLTDSEQIILKVRDNNTNIPVWEGMRMDLPDTACNRIDFDRNAPLIFEDVRKESHLNGVKKILLDANINSYIGVPIILHNGEAFGTLCAVEASAAAFSTKSIQMFQRIAKMFSFYLDLERRAYRDSLTGLYNREFLSKHFHDYSASGGALFFLDLDGFKKVNDMYGHDKGDEVLKETALKLDEFMKLHSGFATRLGGDEFILNFVGLFQMEDLRMLAENLLAYLSSSDTQLADFHLSVSIGIASYLPGDSKPLNMLLKNADHALYRAKTQGKNTFRFY</sequence>
<dbReference type="Pfam" id="PF00990">
    <property type="entry name" value="GGDEF"/>
    <property type="match status" value="1"/>
</dbReference>
<dbReference type="Gene3D" id="3.30.70.270">
    <property type="match status" value="1"/>
</dbReference>
<proteinExistence type="predicted"/>
<dbReference type="PROSITE" id="PS50887">
    <property type="entry name" value="GGDEF"/>
    <property type="match status" value="1"/>
</dbReference>
<dbReference type="Pfam" id="PF01590">
    <property type="entry name" value="GAF"/>
    <property type="match status" value="1"/>
</dbReference>
<dbReference type="InterPro" id="IPR029016">
    <property type="entry name" value="GAF-like_dom_sf"/>
</dbReference>
<dbReference type="EC" id="2.7.7.65" evidence="2"/>
<dbReference type="PANTHER" id="PTHR46663:SF2">
    <property type="entry name" value="GGDEF DOMAIN-CONTAINING PROTEIN"/>
    <property type="match status" value="1"/>
</dbReference>
<dbReference type="SMART" id="SM00065">
    <property type="entry name" value="GAF"/>
    <property type="match status" value="1"/>
</dbReference>
<keyword evidence="2" id="KW-0548">Nucleotidyltransferase</keyword>
<dbReference type="InterPro" id="IPR052163">
    <property type="entry name" value="DGC-Regulatory_Protein"/>
</dbReference>
<dbReference type="SUPFAM" id="SSF55781">
    <property type="entry name" value="GAF domain-like"/>
    <property type="match status" value="1"/>
</dbReference>
<evidence type="ECO:0000313" key="2">
    <source>
        <dbReference type="EMBL" id="MBS2967827.1"/>
    </source>
</evidence>
<comment type="caution">
    <text evidence="2">The sequence shown here is derived from an EMBL/GenBank/DDBJ whole genome shotgun (WGS) entry which is preliminary data.</text>
</comment>
<dbReference type="InterPro" id="IPR043128">
    <property type="entry name" value="Rev_trsase/Diguanyl_cyclase"/>
</dbReference>
<reference evidence="2 3" key="1">
    <citation type="submission" date="2021-04" db="EMBL/GenBank/DDBJ databases">
        <title>Metabacillus sp. strain KIGAM252 whole genome sequence.</title>
        <authorList>
            <person name="Seo M.-J."/>
            <person name="Cho E.-S."/>
            <person name="Hwang C.Y."/>
            <person name="Yoon D.J."/>
        </authorList>
    </citation>
    <scope>NUCLEOTIDE SEQUENCE [LARGE SCALE GENOMIC DNA]</scope>
    <source>
        <strain evidence="2 3">KIGAM252</strain>
    </source>
</reference>
<dbReference type="InterPro" id="IPR000160">
    <property type="entry name" value="GGDEF_dom"/>
</dbReference>
<evidence type="ECO:0000313" key="3">
    <source>
        <dbReference type="Proteomes" id="UP000682403"/>
    </source>
</evidence>
<gene>
    <name evidence="2" type="ORF">J9317_03435</name>
</gene>
<dbReference type="Proteomes" id="UP000682403">
    <property type="component" value="Unassembled WGS sequence"/>
</dbReference>
<keyword evidence="2" id="KW-0808">Transferase</keyword>
<dbReference type="PANTHER" id="PTHR46663">
    <property type="entry name" value="DIGUANYLATE CYCLASE DGCT-RELATED"/>
    <property type="match status" value="1"/>
</dbReference>
<dbReference type="GO" id="GO:0052621">
    <property type="term" value="F:diguanylate cyclase activity"/>
    <property type="evidence" value="ECO:0007669"/>
    <property type="project" value="UniProtKB-EC"/>
</dbReference>
<dbReference type="InterPro" id="IPR029787">
    <property type="entry name" value="Nucleotide_cyclase"/>
</dbReference>
<dbReference type="SMART" id="SM00267">
    <property type="entry name" value="GGDEF"/>
    <property type="match status" value="1"/>
</dbReference>
<name>A0ABS5LAS1_9BACI</name>
<dbReference type="EMBL" id="JAGVRK010000001">
    <property type="protein sequence ID" value="MBS2967827.1"/>
    <property type="molecule type" value="Genomic_DNA"/>
</dbReference>
<dbReference type="CDD" id="cd01949">
    <property type="entry name" value="GGDEF"/>
    <property type="match status" value="1"/>
</dbReference>
<dbReference type="RefSeq" id="WP_211556491.1">
    <property type="nucleotide sequence ID" value="NZ_JAGVRK010000001.1"/>
</dbReference>
<organism evidence="2 3">
    <name type="scientific">Metabacillus flavus</name>
    <dbReference type="NCBI Taxonomy" id="2823519"/>
    <lineage>
        <taxon>Bacteria</taxon>
        <taxon>Bacillati</taxon>
        <taxon>Bacillota</taxon>
        <taxon>Bacilli</taxon>
        <taxon>Bacillales</taxon>
        <taxon>Bacillaceae</taxon>
        <taxon>Metabacillus</taxon>
    </lineage>
</organism>
<dbReference type="InterPro" id="IPR003018">
    <property type="entry name" value="GAF"/>
</dbReference>
<dbReference type="Gene3D" id="3.30.450.40">
    <property type="match status" value="1"/>
</dbReference>
<feature type="domain" description="GGDEF" evidence="1">
    <location>
        <begin position="183"/>
        <end position="315"/>
    </location>
</feature>